<dbReference type="FunFam" id="3.80.10.10:FF:000095">
    <property type="entry name" value="LRR receptor-like serine/threonine-protein kinase GSO1"/>
    <property type="match status" value="1"/>
</dbReference>
<keyword evidence="3 10" id="KW-0812">Transmembrane</keyword>
<dbReference type="Gramene" id="TVU20873">
    <property type="protein sequence ID" value="TVU20873"/>
    <property type="gene ID" value="EJB05_30474"/>
</dbReference>
<evidence type="ECO:0000313" key="11">
    <source>
        <dbReference type="EMBL" id="TVU20873.1"/>
    </source>
</evidence>
<accession>A0A5J9UB52</accession>
<evidence type="ECO:0000256" key="4">
    <source>
        <dbReference type="ARBA" id="ARBA00022729"/>
    </source>
</evidence>
<keyword evidence="4" id="KW-0732">Signal</keyword>
<dbReference type="EMBL" id="RWGY01000026">
    <property type="protein sequence ID" value="TVU20873.1"/>
    <property type="molecule type" value="Genomic_DNA"/>
</dbReference>
<evidence type="ECO:0008006" key="13">
    <source>
        <dbReference type="Google" id="ProtNLM"/>
    </source>
</evidence>
<evidence type="ECO:0000256" key="6">
    <source>
        <dbReference type="ARBA" id="ARBA00022989"/>
    </source>
</evidence>
<dbReference type="GO" id="GO:0016020">
    <property type="term" value="C:membrane"/>
    <property type="evidence" value="ECO:0007669"/>
    <property type="project" value="UniProtKB-SubCell"/>
</dbReference>
<keyword evidence="5" id="KW-0677">Repeat</keyword>
<organism evidence="11 12">
    <name type="scientific">Eragrostis curvula</name>
    <name type="common">weeping love grass</name>
    <dbReference type="NCBI Taxonomy" id="38414"/>
    <lineage>
        <taxon>Eukaryota</taxon>
        <taxon>Viridiplantae</taxon>
        <taxon>Streptophyta</taxon>
        <taxon>Embryophyta</taxon>
        <taxon>Tracheophyta</taxon>
        <taxon>Spermatophyta</taxon>
        <taxon>Magnoliopsida</taxon>
        <taxon>Liliopsida</taxon>
        <taxon>Poales</taxon>
        <taxon>Poaceae</taxon>
        <taxon>PACMAD clade</taxon>
        <taxon>Chloridoideae</taxon>
        <taxon>Eragrostideae</taxon>
        <taxon>Eragrostidinae</taxon>
        <taxon>Eragrostis</taxon>
    </lineage>
</organism>
<dbReference type="InterPro" id="IPR032675">
    <property type="entry name" value="LRR_dom_sf"/>
</dbReference>
<dbReference type="PANTHER" id="PTHR27000">
    <property type="entry name" value="LEUCINE-RICH REPEAT RECEPTOR-LIKE PROTEIN KINASE FAMILY PROTEIN-RELATED"/>
    <property type="match status" value="1"/>
</dbReference>
<keyword evidence="7 10" id="KW-0472">Membrane</keyword>
<dbReference type="AlphaFoldDB" id="A0A5J9UB52"/>
<name>A0A5J9UB52_9POAL</name>
<keyword evidence="6 10" id="KW-1133">Transmembrane helix</keyword>
<feature type="transmembrane region" description="Helical" evidence="10">
    <location>
        <begin position="549"/>
        <end position="572"/>
    </location>
</feature>
<dbReference type="Proteomes" id="UP000324897">
    <property type="component" value="Unassembled WGS sequence"/>
</dbReference>
<sequence length="584" mass="64190">MNNLSGPIAEFNNPSATLTDVDLSCNQLTGAVPNSFSQLTALSHLALDSNNFTGLLDLIPYFRQMNLELTASYNPLLPATAEDHGYNTSGNNGSISWLELKGCSLIRIPSALRYLPELNILNLSYNRIGGRIPDWIWRSMKSLSLSHNNFTTMGQIPENTTMIFLDLSFNKLRGAVPFPSAGFMLEYSNNGFTFINLANNKLSGTLPYADCPSDHNSLRNLDLPGNNLNGSIPPYLLKGCSDLEVLNLRGNHFSGTWPDEMDELCQLKLVDLHGNKLEGPLPRSLVKCKDLQVLDVGGNNFVDVFPAWLRNLPDLRLLVLRSNKFYGPVSIPAGKNHSTNTSYFPSIQMVDLAGNGFTGVIPSEFFESFKSMVQGRNNTLDGMVFGEAEVVEVIIKQQYMEILEVFSDLVVIDLSNNRFSGPIPKTVGNLMALIVLNMSHNALTGGIPGELGRLSRVESLDLSWNHLTGEIPRELVAMTSLEWLTLSYNNLSGSIPSGSQFSTFPSSSFQGNPRLYGCPLPVRYNLTQPPPPPSQVPNEASASHNFELIVLWLLVGCGYGFGFALAVVLHVVCTGRRKKMAHEN</sequence>
<keyword evidence="2" id="KW-0433">Leucine-rich repeat</keyword>
<comment type="subcellular location">
    <subcellularLocation>
        <location evidence="1">Membrane</location>
        <topology evidence="1">Single-pass membrane protein</topology>
    </subcellularLocation>
</comment>
<gene>
    <name evidence="11" type="ORF">EJB05_30474</name>
</gene>
<evidence type="ECO:0000256" key="10">
    <source>
        <dbReference type="SAM" id="Phobius"/>
    </source>
</evidence>
<dbReference type="InterPro" id="IPR001611">
    <property type="entry name" value="Leu-rich_rpt"/>
</dbReference>
<keyword evidence="8" id="KW-0675">Receptor</keyword>
<dbReference type="InterPro" id="IPR003591">
    <property type="entry name" value="Leu-rich_rpt_typical-subtyp"/>
</dbReference>
<dbReference type="SUPFAM" id="SSF52047">
    <property type="entry name" value="RNI-like"/>
    <property type="match status" value="1"/>
</dbReference>
<proteinExistence type="predicted"/>
<reference evidence="11 12" key="1">
    <citation type="journal article" date="2019" name="Sci. Rep.">
        <title>A high-quality genome of Eragrostis curvula grass provides insights into Poaceae evolution and supports new strategies to enhance forage quality.</title>
        <authorList>
            <person name="Carballo J."/>
            <person name="Santos B.A.C.M."/>
            <person name="Zappacosta D."/>
            <person name="Garbus I."/>
            <person name="Selva J.P."/>
            <person name="Gallo C.A."/>
            <person name="Diaz A."/>
            <person name="Albertini E."/>
            <person name="Caccamo M."/>
            <person name="Echenique V."/>
        </authorList>
    </citation>
    <scope>NUCLEOTIDE SEQUENCE [LARGE SCALE GENOMIC DNA]</scope>
    <source>
        <strain evidence="12">cv. Victoria</strain>
        <tissue evidence="11">Leaf</tissue>
    </source>
</reference>
<evidence type="ECO:0000313" key="12">
    <source>
        <dbReference type="Proteomes" id="UP000324897"/>
    </source>
</evidence>
<evidence type="ECO:0000256" key="5">
    <source>
        <dbReference type="ARBA" id="ARBA00022737"/>
    </source>
</evidence>
<comment type="caution">
    <text evidence="11">The sequence shown here is derived from an EMBL/GenBank/DDBJ whole genome shotgun (WGS) entry which is preliminary data.</text>
</comment>
<dbReference type="Gene3D" id="3.80.10.10">
    <property type="entry name" value="Ribonuclease Inhibitor"/>
    <property type="match status" value="3"/>
</dbReference>
<keyword evidence="9" id="KW-0325">Glycoprotein</keyword>
<dbReference type="Pfam" id="PF00560">
    <property type="entry name" value="LRR_1"/>
    <property type="match status" value="4"/>
</dbReference>
<evidence type="ECO:0000256" key="2">
    <source>
        <dbReference type="ARBA" id="ARBA00022614"/>
    </source>
</evidence>
<evidence type="ECO:0000256" key="8">
    <source>
        <dbReference type="ARBA" id="ARBA00023170"/>
    </source>
</evidence>
<dbReference type="PANTHER" id="PTHR27000:SF642">
    <property type="entry name" value="INACTIVE LEUCINE-RICH REPEAT RECEPTOR KINASE XIAO-RELATED"/>
    <property type="match status" value="1"/>
</dbReference>
<dbReference type="Pfam" id="PF13855">
    <property type="entry name" value="LRR_8"/>
    <property type="match status" value="2"/>
</dbReference>
<feature type="non-terminal residue" evidence="11">
    <location>
        <position position="1"/>
    </location>
</feature>
<evidence type="ECO:0000256" key="1">
    <source>
        <dbReference type="ARBA" id="ARBA00004167"/>
    </source>
</evidence>
<dbReference type="SUPFAM" id="SSF52058">
    <property type="entry name" value="L domain-like"/>
    <property type="match status" value="2"/>
</dbReference>
<evidence type="ECO:0000256" key="9">
    <source>
        <dbReference type="ARBA" id="ARBA00023180"/>
    </source>
</evidence>
<protein>
    <recommendedName>
        <fullName evidence="13">Leucine-rich repeat-containing N-terminal plant-type domain-containing protein</fullName>
    </recommendedName>
</protein>
<evidence type="ECO:0000256" key="7">
    <source>
        <dbReference type="ARBA" id="ARBA00023136"/>
    </source>
</evidence>
<keyword evidence="12" id="KW-1185">Reference proteome</keyword>
<dbReference type="SMART" id="SM00369">
    <property type="entry name" value="LRR_TYP"/>
    <property type="match status" value="5"/>
</dbReference>
<dbReference type="OrthoDB" id="643830at2759"/>
<evidence type="ECO:0000256" key="3">
    <source>
        <dbReference type="ARBA" id="ARBA00022692"/>
    </source>
</evidence>